<gene>
    <name evidence="3" type="ORF">AVDCRST_MAG86-2525</name>
</gene>
<reference evidence="3" key="1">
    <citation type="submission" date="2020-02" db="EMBL/GenBank/DDBJ databases">
        <authorList>
            <person name="Meier V. D."/>
        </authorList>
    </citation>
    <scope>NUCLEOTIDE SEQUENCE</scope>
    <source>
        <strain evidence="3">AVDCRST_MAG86</strain>
    </source>
</reference>
<organism evidence="3">
    <name type="scientific">uncultured Truepera sp</name>
    <dbReference type="NCBI Taxonomy" id="543023"/>
    <lineage>
        <taxon>Bacteria</taxon>
        <taxon>Thermotogati</taxon>
        <taxon>Deinococcota</taxon>
        <taxon>Deinococci</taxon>
        <taxon>Trueperales</taxon>
        <taxon>Trueperaceae</taxon>
        <taxon>Truepera</taxon>
        <taxon>environmental samples</taxon>
    </lineage>
</organism>
<evidence type="ECO:0008006" key="4">
    <source>
        <dbReference type="Google" id="ProtNLM"/>
    </source>
</evidence>
<name>A0A6J4VHK2_9DEIN</name>
<protein>
    <recommendedName>
        <fullName evidence="4">Fibronectin type-III domain-containing protein</fullName>
    </recommendedName>
</protein>
<accession>A0A6J4VHK2</accession>
<dbReference type="EMBL" id="CADCWP010000216">
    <property type="protein sequence ID" value="CAA9578522.1"/>
    <property type="molecule type" value="Genomic_DNA"/>
</dbReference>
<evidence type="ECO:0000313" key="3">
    <source>
        <dbReference type="EMBL" id="CAA9578522.1"/>
    </source>
</evidence>
<feature type="chain" id="PRO_5027112702" description="Fibronectin type-III domain-containing protein" evidence="2">
    <location>
        <begin position="25"/>
        <end position="132"/>
    </location>
</feature>
<keyword evidence="2" id="KW-0732">Signal</keyword>
<evidence type="ECO:0000256" key="1">
    <source>
        <dbReference type="SAM" id="MobiDB-lite"/>
    </source>
</evidence>
<dbReference type="AlphaFoldDB" id="A0A6J4VHK2"/>
<evidence type="ECO:0000256" key="2">
    <source>
        <dbReference type="SAM" id="SignalP"/>
    </source>
</evidence>
<feature type="compositionally biased region" description="Pro residues" evidence="1">
    <location>
        <begin position="25"/>
        <end position="37"/>
    </location>
</feature>
<sequence length="132" mass="13277">MKPSRTLIPLVLTLLLAACGGTGTTPPPPTPPAPITPPTDSAPVISSFTASPTNVITGDFVTLSWDVTNAETIRLTPDPGQGDLSAQTGVTVTPTATTTYTLEAISSSGLNDTAAVTVTVDGGQLPGSTLPY</sequence>
<feature type="signal peptide" evidence="2">
    <location>
        <begin position="1"/>
        <end position="24"/>
    </location>
</feature>
<feature type="region of interest" description="Disordered" evidence="1">
    <location>
        <begin position="22"/>
        <end position="41"/>
    </location>
</feature>
<proteinExistence type="predicted"/>
<dbReference type="PROSITE" id="PS51257">
    <property type="entry name" value="PROKAR_LIPOPROTEIN"/>
    <property type="match status" value="1"/>
</dbReference>